<dbReference type="InterPro" id="IPR001789">
    <property type="entry name" value="Sig_transdc_resp-reg_receiver"/>
</dbReference>
<keyword evidence="10" id="KW-0067">ATP-binding</keyword>
<keyword evidence="6 14" id="KW-0597">Phosphoprotein</keyword>
<dbReference type="GO" id="GO:0005886">
    <property type="term" value="C:plasma membrane"/>
    <property type="evidence" value="ECO:0007669"/>
    <property type="project" value="UniProtKB-SubCell"/>
</dbReference>
<dbReference type="InterPro" id="IPR011006">
    <property type="entry name" value="CheY-like_superfamily"/>
</dbReference>
<dbReference type="Pfam" id="PF00072">
    <property type="entry name" value="Response_reg"/>
    <property type="match status" value="1"/>
</dbReference>
<comment type="function">
    <text evidence="13">May play the central regulatory role in sporulation. It may be an element of the effector pathway responsible for the activation of sporulation genes in response to nutritional stress. Spo0A may act in concert with spo0H (a sigma factor) to control the expression of some genes that are critical to the sporulation process.</text>
</comment>
<dbReference type="OrthoDB" id="9803190at2"/>
<dbReference type="EMBL" id="FOGJ01000018">
    <property type="protein sequence ID" value="SES09337.1"/>
    <property type="molecule type" value="Genomic_DNA"/>
</dbReference>
<dbReference type="PROSITE" id="PS50109">
    <property type="entry name" value="HIS_KIN"/>
    <property type="match status" value="1"/>
</dbReference>
<reference evidence="17 18" key="1">
    <citation type="submission" date="2016-10" db="EMBL/GenBank/DDBJ databases">
        <authorList>
            <person name="de Groot N.N."/>
        </authorList>
    </citation>
    <scope>NUCLEOTIDE SEQUENCE [LARGE SCALE GENOMIC DNA]</scope>
    <source>
        <strain evidence="17 18">AR40</strain>
    </source>
</reference>
<feature type="domain" description="Histidine kinase" evidence="15">
    <location>
        <begin position="35"/>
        <end position="253"/>
    </location>
</feature>
<evidence type="ECO:0000256" key="1">
    <source>
        <dbReference type="ARBA" id="ARBA00000085"/>
    </source>
</evidence>
<sequence>MDPKLADLEKENQRLKKELDKEVAYSRDQRQFIHRMSHDIRTPLNAIMGYAKLIKEIPSDDSKVKDYADNILKSGSYMLDIIGEILDMSRIESGFAVCQKAEFNLEDCLDDIRTIIDPLINEKNQIFKISIDNIDHRNVICDENYLKQILINLLSNACKYTDKGGLIELTVKGSDNKIIFVVKDNGRGMSEEFQERIFTPFEREHQDNASDPGGTGLGLVLIKNLVTIMGGSLSFESKLGRGSVFTVIIPVEQEISDAHDNNIVSSAKRITERPDGIYCTDSKDSSKSFDSQPYRGILKGLNILVAEDNELNAEILSEILSHQGADVHIQPSGRKLIDDYLKSPAYNYDLILMDVQMPELDGYEATRLIRQSSHEDATQIPIIAMTANAFDKDIQKALNAGMNAHVTKPININDIEKAFYKLRSTR</sequence>
<keyword evidence="7" id="KW-0808">Transferase</keyword>
<dbReference type="Gene3D" id="3.40.50.2300">
    <property type="match status" value="1"/>
</dbReference>
<dbReference type="SUPFAM" id="SSF52172">
    <property type="entry name" value="CheY-like"/>
    <property type="match status" value="1"/>
</dbReference>
<dbReference type="InterPro" id="IPR003594">
    <property type="entry name" value="HATPase_dom"/>
</dbReference>
<evidence type="ECO:0000256" key="11">
    <source>
        <dbReference type="ARBA" id="ARBA00023012"/>
    </source>
</evidence>
<evidence type="ECO:0000256" key="2">
    <source>
        <dbReference type="ARBA" id="ARBA00004236"/>
    </source>
</evidence>
<feature type="domain" description="Response regulatory" evidence="16">
    <location>
        <begin position="302"/>
        <end position="423"/>
    </location>
</feature>
<dbReference type="SMART" id="SM00448">
    <property type="entry name" value="REC"/>
    <property type="match status" value="1"/>
</dbReference>
<comment type="catalytic activity">
    <reaction evidence="1">
        <text>ATP + protein L-histidine = ADP + protein N-phospho-L-histidine.</text>
        <dbReference type="EC" id="2.7.13.3"/>
    </reaction>
</comment>
<dbReference type="Gene3D" id="3.30.565.10">
    <property type="entry name" value="Histidine kinase-like ATPase, C-terminal domain"/>
    <property type="match status" value="1"/>
</dbReference>
<evidence type="ECO:0000256" key="4">
    <source>
        <dbReference type="ARBA" id="ARBA00018672"/>
    </source>
</evidence>
<evidence type="ECO:0000256" key="14">
    <source>
        <dbReference type="PROSITE-ProRule" id="PRU00169"/>
    </source>
</evidence>
<evidence type="ECO:0000256" key="9">
    <source>
        <dbReference type="ARBA" id="ARBA00022777"/>
    </source>
</evidence>
<feature type="modified residue" description="4-aspartylphosphate" evidence="14">
    <location>
        <position position="354"/>
    </location>
</feature>
<dbReference type="eggNOG" id="COG2205">
    <property type="taxonomic scope" value="Bacteria"/>
</dbReference>
<gene>
    <name evidence="17" type="ORF">SAMN04487884_118116</name>
</gene>
<dbReference type="Proteomes" id="UP000182584">
    <property type="component" value="Unassembled WGS sequence"/>
</dbReference>
<keyword evidence="8" id="KW-0547">Nucleotide-binding</keyword>
<evidence type="ECO:0000313" key="18">
    <source>
        <dbReference type="Proteomes" id="UP000182584"/>
    </source>
</evidence>
<name>A0A1H9UJM3_BUTFI</name>
<dbReference type="InterPro" id="IPR005467">
    <property type="entry name" value="His_kinase_dom"/>
</dbReference>
<dbReference type="SMART" id="SM00388">
    <property type="entry name" value="HisKA"/>
    <property type="match status" value="1"/>
</dbReference>
<dbReference type="InterPro" id="IPR036097">
    <property type="entry name" value="HisK_dim/P_sf"/>
</dbReference>
<accession>A0A1H9UJM3</accession>
<dbReference type="InterPro" id="IPR036890">
    <property type="entry name" value="HATPase_C_sf"/>
</dbReference>
<dbReference type="SMART" id="SM00387">
    <property type="entry name" value="HATPase_c"/>
    <property type="match status" value="1"/>
</dbReference>
<evidence type="ECO:0000256" key="8">
    <source>
        <dbReference type="ARBA" id="ARBA00022741"/>
    </source>
</evidence>
<evidence type="ECO:0000259" key="16">
    <source>
        <dbReference type="PROSITE" id="PS50110"/>
    </source>
</evidence>
<keyword evidence="5" id="KW-1003">Cell membrane</keyword>
<dbReference type="InterPro" id="IPR004358">
    <property type="entry name" value="Sig_transdc_His_kin-like_C"/>
</dbReference>
<dbReference type="EC" id="2.7.13.3" evidence="3"/>
<keyword evidence="12" id="KW-0472">Membrane</keyword>
<dbReference type="Gene3D" id="1.10.287.130">
    <property type="match status" value="1"/>
</dbReference>
<dbReference type="FunFam" id="3.30.565.10:FF:000023">
    <property type="entry name" value="PAS domain-containing sensor histidine kinase"/>
    <property type="match status" value="1"/>
</dbReference>
<dbReference type="CDD" id="cd00082">
    <property type="entry name" value="HisKA"/>
    <property type="match status" value="1"/>
</dbReference>
<organism evidence="17 18">
    <name type="scientific">Butyrivibrio fibrisolvens</name>
    <dbReference type="NCBI Taxonomy" id="831"/>
    <lineage>
        <taxon>Bacteria</taxon>
        <taxon>Bacillati</taxon>
        <taxon>Bacillota</taxon>
        <taxon>Clostridia</taxon>
        <taxon>Lachnospirales</taxon>
        <taxon>Lachnospiraceae</taxon>
        <taxon>Butyrivibrio</taxon>
    </lineage>
</organism>
<evidence type="ECO:0000259" key="15">
    <source>
        <dbReference type="PROSITE" id="PS50109"/>
    </source>
</evidence>
<evidence type="ECO:0000256" key="12">
    <source>
        <dbReference type="ARBA" id="ARBA00023136"/>
    </source>
</evidence>
<dbReference type="PROSITE" id="PS50110">
    <property type="entry name" value="RESPONSE_REGULATORY"/>
    <property type="match status" value="1"/>
</dbReference>
<evidence type="ECO:0000256" key="10">
    <source>
        <dbReference type="ARBA" id="ARBA00022840"/>
    </source>
</evidence>
<dbReference type="Pfam" id="PF02518">
    <property type="entry name" value="HATPase_c"/>
    <property type="match status" value="1"/>
</dbReference>
<dbReference type="SUPFAM" id="SSF55874">
    <property type="entry name" value="ATPase domain of HSP90 chaperone/DNA topoisomerase II/histidine kinase"/>
    <property type="match status" value="1"/>
</dbReference>
<dbReference type="CDD" id="cd17546">
    <property type="entry name" value="REC_hyHK_CKI1_RcsC-like"/>
    <property type="match status" value="1"/>
</dbReference>
<comment type="subcellular location">
    <subcellularLocation>
        <location evidence="2">Cell membrane</location>
    </subcellularLocation>
</comment>
<dbReference type="GO" id="GO:0000155">
    <property type="term" value="F:phosphorelay sensor kinase activity"/>
    <property type="evidence" value="ECO:0007669"/>
    <property type="project" value="InterPro"/>
</dbReference>
<evidence type="ECO:0000256" key="13">
    <source>
        <dbReference type="ARBA" id="ARBA00024867"/>
    </source>
</evidence>
<proteinExistence type="predicted"/>
<evidence type="ECO:0000256" key="3">
    <source>
        <dbReference type="ARBA" id="ARBA00012438"/>
    </source>
</evidence>
<dbReference type="RefSeq" id="WP_074757103.1">
    <property type="nucleotide sequence ID" value="NZ_FOGJ01000018.1"/>
</dbReference>
<keyword evidence="11" id="KW-0902">Two-component regulatory system</keyword>
<dbReference type="GO" id="GO:0005524">
    <property type="term" value="F:ATP binding"/>
    <property type="evidence" value="ECO:0007669"/>
    <property type="project" value="UniProtKB-KW"/>
</dbReference>
<dbReference type="PANTHER" id="PTHR43047">
    <property type="entry name" value="TWO-COMPONENT HISTIDINE PROTEIN KINASE"/>
    <property type="match status" value="1"/>
</dbReference>
<evidence type="ECO:0000313" key="17">
    <source>
        <dbReference type="EMBL" id="SES09337.1"/>
    </source>
</evidence>
<dbReference type="PRINTS" id="PR00344">
    <property type="entry name" value="BCTRLSENSOR"/>
</dbReference>
<evidence type="ECO:0000256" key="6">
    <source>
        <dbReference type="ARBA" id="ARBA00022553"/>
    </source>
</evidence>
<keyword evidence="9 17" id="KW-0418">Kinase</keyword>
<dbReference type="AlphaFoldDB" id="A0A1H9UJM3"/>
<protein>
    <recommendedName>
        <fullName evidence="4">Stage 0 sporulation protein A homolog</fullName>
        <ecNumber evidence="3">2.7.13.3</ecNumber>
    </recommendedName>
</protein>
<dbReference type="Pfam" id="PF00512">
    <property type="entry name" value="HisKA"/>
    <property type="match status" value="1"/>
</dbReference>
<dbReference type="SUPFAM" id="SSF47384">
    <property type="entry name" value="Homodimeric domain of signal transducing histidine kinase"/>
    <property type="match status" value="1"/>
</dbReference>
<evidence type="ECO:0000256" key="5">
    <source>
        <dbReference type="ARBA" id="ARBA00022475"/>
    </source>
</evidence>
<evidence type="ECO:0000256" key="7">
    <source>
        <dbReference type="ARBA" id="ARBA00022679"/>
    </source>
</evidence>
<dbReference type="InterPro" id="IPR003661">
    <property type="entry name" value="HisK_dim/P_dom"/>
</dbReference>
<dbReference type="eggNOG" id="COG0784">
    <property type="taxonomic scope" value="Bacteria"/>
</dbReference>
<dbReference type="PANTHER" id="PTHR43047:SF72">
    <property type="entry name" value="OSMOSENSING HISTIDINE PROTEIN KINASE SLN1"/>
    <property type="match status" value="1"/>
</dbReference>